<comment type="caution">
    <text evidence="2">The sequence shown here is derived from an EMBL/GenBank/DDBJ whole genome shotgun (WGS) entry which is preliminary data.</text>
</comment>
<proteinExistence type="predicted"/>
<gene>
    <name evidence="2" type="ORF">D4764_05G0001860</name>
</gene>
<feature type="region of interest" description="Disordered" evidence="1">
    <location>
        <begin position="1"/>
        <end position="83"/>
    </location>
</feature>
<feature type="compositionally biased region" description="Basic and acidic residues" evidence="1">
    <location>
        <begin position="1"/>
        <end position="57"/>
    </location>
</feature>
<dbReference type="EMBL" id="RHFK02000018">
    <property type="protein sequence ID" value="TWW60096.1"/>
    <property type="molecule type" value="Genomic_DNA"/>
</dbReference>
<feature type="compositionally biased region" description="Low complexity" evidence="1">
    <location>
        <begin position="62"/>
        <end position="72"/>
    </location>
</feature>
<reference evidence="2 3" key="1">
    <citation type="submission" date="2019-04" db="EMBL/GenBank/DDBJ databases">
        <title>Chromosome genome assembly for Takifugu flavidus.</title>
        <authorList>
            <person name="Xiao S."/>
        </authorList>
    </citation>
    <scope>NUCLEOTIDE SEQUENCE [LARGE SCALE GENOMIC DNA]</scope>
    <source>
        <strain evidence="2">HTHZ2018</strain>
        <tissue evidence="2">Muscle</tissue>
    </source>
</reference>
<evidence type="ECO:0000313" key="2">
    <source>
        <dbReference type="EMBL" id="TWW60096.1"/>
    </source>
</evidence>
<sequence length="83" mass="9378">MDDQKLEEKSEKAKPEQTENKKEEKKDTIKDESKEVKAEKAEKSSGTESKEFKEEKTSNLLTDTTGTCGTYTSLHPGVKTMYS</sequence>
<accession>A0A5C6MYE9</accession>
<name>A0A5C6MYE9_9TELE</name>
<organism evidence="2 3">
    <name type="scientific">Takifugu flavidus</name>
    <name type="common">sansaifugu</name>
    <dbReference type="NCBI Taxonomy" id="433684"/>
    <lineage>
        <taxon>Eukaryota</taxon>
        <taxon>Metazoa</taxon>
        <taxon>Chordata</taxon>
        <taxon>Craniata</taxon>
        <taxon>Vertebrata</taxon>
        <taxon>Euteleostomi</taxon>
        <taxon>Actinopterygii</taxon>
        <taxon>Neopterygii</taxon>
        <taxon>Teleostei</taxon>
        <taxon>Neoteleostei</taxon>
        <taxon>Acanthomorphata</taxon>
        <taxon>Eupercaria</taxon>
        <taxon>Tetraodontiformes</taxon>
        <taxon>Tetradontoidea</taxon>
        <taxon>Tetraodontidae</taxon>
        <taxon>Takifugu</taxon>
    </lineage>
</organism>
<dbReference type="AlphaFoldDB" id="A0A5C6MYE9"/>
<dbReference type="Proteomes" id="UP000324091">
    <property type="component" value="Chromosome 5"/>
</dbReference>
<evidence type="ECO:0000256" key="1">
    <source>
        <dbReference type="SAM" id="MobiDB-lite"/>
    </source>
</evidence>
<keyword evidence="3" id="KW-1185">Reference proteome</keyword>
<evidence type="ECO:0000313" key="3">
    <source>
        <dbReference type="Proteomes" id="UP000324091"/>
    </source>
</evidence>
<protein>
    <submittedName>
        <fullName evidence="2">Uncharacterized protein</fullName>
    </submittedName>
</protein>